<dbReference type="SUPFAM" id="SSF103473">
    <property type="entry name" value="MFS general substrate transporter"/>
    <property type="match status" value="1"/>
</dbReference>
<dbReference type="InterPro" id="IPR036259">
    <property type="entry name" value="MFS_trans_sf"/>
</dbReference>
<comment type="subcellular location">
    <subcellularLocation>
        <location evidence="1">Cell membrane</location>
        <topology evidence="1">Multi-pass membrane protein</topology>
    </subcellularLocation>
</comment>
<evidence type="ECO:0000256" key="2">
    <source>
        <dbReference type="ARBA" id="ARBA00022448"/>
    </source>
</evidence>
<feature type="region of interest" description="Disordered" evidence="6">
    <location>
        <begin position="437"/>
        <end position="456"/>
    </location>
</feature>
<evidence type="ECO:0000256" key="1">
    <source>
        <dbReference type="ARBA" id="ARBA00004651"/>
    </source>
</evidence>
<feature type="domain" description="Major facilitator superfamily (MFS) profile" evidence="8">
    <location>
        <begin position="3"/>
        <end position="434"/>
    </location>
</feature>
<feature type="transmembrane region" description="Helical" evidence="7">
    <location>
        <begin position="220"/>
        <end position="237"/>
    </location>
</feature>
<keyword evidence="5 7" id="KW-0472">Membrane</keyword>
<evidence type="ECO:0000256" key="6">
    <source>
        <dbReference type="SAM" id="MobiDB-lite"/>
    </source>
</evidence>
<feature type="transmembrane region" description="Helical" evidence="7">
    <location>
        <begin position="190"/>
        <end position="208"/>
    </location>
</feature>
<dbReference type="PANTHER" id="PTHR42718:SF9">
    <property type="entry name" value="MAJOR FACILITATOR SUPERFAMILY MULTIDRUG TRANSPORTER MFSC"/>
    <property type="match status" value="1"/>
</dbReference>
<evidence type="ECO:0000313" key="9">
    <source>
        <dbReference type="EMBL" id="MFC3960956.1"/>
    </source>
</evidence>
<evidence type="ECO:0000313" key="10">
    <source>
        <dbReference type="Proteomes" id="UP001595696"/>
    </source>
</evidence>
<reference evidence="10" key="1">
    <citation type="journal article" date="2019" name="Int. J. Syst. Evol. Microbiol.">
        <title>The Global Catalogue of Microorganisms (GCM) 10K type strain sequencing project: providing services to taxonomists for standard genome sequencing and annotation.</title>
        <authorList>
            <consortium name="The Broad Institute Genomics Platform"/>
            <consortium name="The Broad Institute Genome Sequencing Center for Infectious Disease"/>
            <person name="Wu L."/>
            <person name="Ma J."/>
        </authorList>
    </citation>
    <scope>NUCLEOTIDE SEQUENCE [LARGE SCALE GENOMIC DNA]</scope>
    <source>
        <strain evidence="10">CGMCC 4.7330</strain>
    </source>
</reference>
<feature type="transmembrane region" description="Helical" evidence="7">
    <location>
        <begin position="321"/>
        <end position="340"/>
    </location>
</feature>
<name>A0ABV8DLW8_9NOCA</name>
<feature type="transmembrane region" description="Helical" evidence="7">
    <location>
        <begin position="69"/>
        <end position="92"/>
    </location>
</feature>
<evidence type="ECO:0000256" key="3">
    <source>
        <dbReference type="ARBA" id="ARBA00022692"/>
    </source>
</evidence>
<dbReference type="RefSeq" id="WP_378610721.1">
    <property type="nucleotide sequence ID" value="NZ_JBHSAX010000003.1"/>
</dbReference>
<feature type="transmembrane region" description="Helical" evidence="7">
    <location>
        <begin position="38"/>
        <end position="57"/>
    </location>
</feature>
<evidence type="ECO:0000256" key="5">
    <source>
        <dbReference type="ARBA" id="ARBA00023136"/>
    </source>
</evidence>
<organism evidence="9 10">
    <name type="scientific">Nocardia jiangsuensis</name>
    <dbReference type="NCBI Taxonomy" id="1691563"/>
    <lineage>
        <taxon>Bacteria</taxon>
        <taxon>Bacillati</taxon>
        <taxon>Actinomycetota</taxon>
        <taxon>Actinomycetes</taxon>
        <taxon>Mycobacteriales</taxon>
        <taxon>Nocardiaceae</taxon>
        <taxon>Nocardia</taxon>
    </lineage>
</organism>
<feature type="transmembrane region" description="Helical" evidence="7">
    <location>
        <begin position="258"/>
        <end position="282"/>
    </location>
</feature>
<comment type="caution">
    <text evidence="9">The sequence shown here is derived from an EMBL/GenBank/DDBJ whole genome shotgun (WGS) entry which is preliminary data.</text>
</comment>
<dbReference type="PROSITE" id="PS50850">
    <property type="entry name" value="MFS"/>
    <property type="match status" value="1"/>
</dbReference>
<keyword evidence="2" id="KW-0813">Transport</keyword>
<dbReference type="Gene3D" id="1.20.1250.20">
    <property type="entry name" value="MFS general substrate transporter like domains"/>
    <property type="match status" value="1"/>
</dbReference>
<feature type="transmembrane region" description="Helical" evidence="7">
    <location>
        <begin position="159"/>
        <end position="178"/>
    </location>
</feature>
<protein>
    <submittedName>
        <fullName evidence="9">MFS transporter</fullName>
    </submittedName>
</protein>
<sequence>MVATGGAGGGNFLVVLDVSVLNVALVDIRDDLDASAAVMPWVVDAYTVVFAGMLLVAGSLADRFGPRRVYLASLVLFAIFSVVCAAAGSASILVGGRALQGAAAAGLVPASLALLASHFPDPARRARVVGIWAAMSSVGFAMGPVAGGAIVGLSGWRPIFLLNPVIVVAVVLLGAGLNRAHPRTSRPFDLPGLILSVCCLGSVTFAIIHSGTAGWTAEGSILSIGIAAVSLVLLVVVERRAEAPVLPARLITAPGVAADMVAVIAAAFAFYGSLFGLTIWMVEQQQMSPLHTGLAFLPMTLPMCVLPFLTGRSITRYGTRPIILGGLAISSVGAVGLMIAELQPSSVIAVACGALLAVGGTLTIPASTIDISLVSPEAVAATAQGAHGAARQTGVVLGIAAMATAGSLGGIGGSSAVALGIGVVAVVFLWSRAADGSARPVGRVGPEQSKDRAAAG</sequence>
<keyword evidence="3 7" id="KW-0812">Transmembrane</keyword>
<accession>A0ABV8DLW8</accession>
<feature type="transmembrane region" description="Helical" evidence="7">
    <location>
        <begin position="128"/>
        <end position="153"/>
    </location>
</feature>
<gene>
    <name evidence="9" type="ORF">ACFO0B_03010</name>
</gene>
<feature type="transmembrane region" description="Helical" evidence="7">
    <location>
        <begin position="346"/>
        <end position="367"/>
    </location>
</feature>
<evidence type="ECO:0000256" key="4">
    <source>
        <dbReference type="ARBA" id="ARBA00022989"/>
    </source>
</evidence>
<feature type="transmembrane region" description="Helical" evidence="7">
    <location>
        <begin position="98"/>
        <end position="116"/>
    </location>
</feature>
<feature type="transmembrane region" description="Helical" evidence="7">
    <location>
        <begin position="411"/>
        <end position="430"/>
    </location>
</feature>
<dbReference type="PANTHER" id="PTHR42718">
    <property type="entry name" value="MAJOR FACILITATOR SUPERFAMILY MULTIDRUG TRANSPORTER MFSC"/>
    <property type="match status" value="1"/>
</dbReference>
<evidence type="ECO:0000259" key="8">
    <source>
        <dbReference type="PROSITE" id="PS50850"/>
    </source>
</evidence>
<dbReference type="Pfam" id="PF07690">
    <property type="entry name" value="MFS_1"/>
    <property type="match status" value="1"/>
</dbReference>
<dbReference type="InterPro" id="IPR011701">
    <property type="entry name" value="MFS"/>
</dbReference>
<feature type="transmembrane region" description="Helical" evidence="7">
    <location>
        <begin position="288"/>
        <end position="309"/>
    </location>
</feature>
<keyword evidence="4 7" id="KW-1133">Transmembrane helix</keyword>
<proteinExistence type="predicted"/>
<dbReference type="Gene3D" id="1.20.1720.10">
    <property type="entry name" value="Multidrug resistance protein D"/>
    <property type="match status" value="1"/>
</dbReference>
<keyword evidence="10" id="KW-1185">Reference proteome</keyword>
<dbReference type="CDD" id="cd17321">
    <property type="entry name" value="MFS_MMR_MDR_like"/>
    <property type="match status" value="1"/>
</dbReference>
<dbReference type="Proteomes" id="UP001595696">
    <property type="component" value="Unassembled WGS sequence"/>
</dbReference>
<dbReference type="InterPro" id="IPR020846">
    <property type="entry name" value="MFS_dom"/>
</dbReference>
<dbReference type="EMBL" id="JBHSAX010000003">
    <property type="protein sequence ID" value="MFC3960956.1"/>
    <property type="molecule type" value="Genomic_DNA"/>
</dbReference>
<evidence type="ECO:0000256" key="7">
    <source>
        <dbReference type="SAM" id="Phobius"/>
    </source>
</evidence>